<evidence type="ECO:0000256" key="6">
    <source>
        <dbReference type="RuleBase" id="RU000716"/>
    </source>
</evidence>
<dbReference type="OrthoDB" id="3472490at2"/>
<dbReference type="NCBIfam" id="NF007216">
    <property type="entry name" value="PRK09638.1"/>
    <property type="match status" value="1"/>
</dbReference>
<dbReference type="Gene3D" id="1.10.1740.10">
    <property type="match status" value="1"/>
</dbReference>
<evidence type="ECO:0000259" key="8">
    <source>
        <dbReference type="Pfam" id="PF08281"/>
    </source>
</evidence>
<evidence type="ECO:0000256" key="2">
    <source>
        <dbReference type="ARBA" id="ARBA00023015"/>
    </source>
</evidence>
<dbReference type="PANTHER" id="PTHR43133">
    <property type="entry name" value="RNA POLYMERASE ECF-TYPE SIGMA FACTO"/>
    <property type="match status" value="1"/>
</dbReference>
<dbReference type="Pfam" id="PF08281">
    <property type="entry name" value="Sigma70_r4_2"/>
    <property type="match status" value="1"/>
</dbReference>
<dbReference type="RefSeq" id="WP_088000846.1">
    <property type="nucleotide sequence ID" value="NZ_BMHB01000002.1"/>
</dbReference>
<feature type="domain" description="RNA polymerase sigma factor 70 region 4 type 2" evidence="8">
    <location>
        <begin position="125"/>
        <end position="171"/>
    </location>
</feature>
<evidence type="ECO:0000313" key="10">
    <source>
        <dbReference type="Proteomes" id="UP000626244"/>
    </source>
</evidence>
<keyword evidence="10" id="KW-1185">Reference proteome</keyword>
<dbReference type="NCBIfam" id="TIGR02937">
    <property type="entry name" value="sigma70-ECF"/>
    <property type="match status" value="1"/>
</dbReference>
<dbReference type="GO" id="GO:0006950">
    <property type="term" value="P:response to stress"/>
    <property type="evidence" value="ECO:0007669"/>
    <property type="project" value="UniProtKB-ARBA"/>
</dbReference>
<dbReference type="EMBL" id="BMHB01000002">
    <property type="protein sequence ID" value="GGI16245.1"/>
    <property type="molecule type" value="Genomic_DNA"/>
</dbReference>
<gene>
    <name evidence="9" type="primary">sigY</name>
    <name evidence="9" type="ORF">GCM10007380_32000</name>
</gene>
<dbReference type="GO" id="GO:0016987">
    <property type="term" value="F:sigma factor activity"/>
    <property type="evidence" value="ECO:0007669"/>
    <property type="project" value="UniProtKB-KW"/>
</dbReference>
<dbReference type="CDD" id="cd06171">
    <property type="entry name" value="Sigma70_r4"/>
    <property type="match status" value="1"/>
</dbReference>
<accession>A0A8J3ANZ9</accession>
<name>A0A8J3ANZ9_9BACI</name>
<dbReference type="InterPro" id="IPR039425">
    <property type="entry name" value="RNA_pol_sigma-70-like"/>
</dbReference>
<proteinExistence type="inferred from homology"/>
<dbReference type="InterPro" id="IPR000838">
    <property type="entry name" value="RNA_pol_sigma70_ECF_CS"/>
</dbReference>
<evidence type="ECO:0000256" key="5">
    <source>
        <dbReference type="ARBA" id="ARBA00023163"/>
    </source>
</evidence>
<dbReference type="InterPro" id="IPR014284">
    <property type="entry name" value="RNA_pol_sigma-70_dom"/>
</dbReference>
<evidence type="ECO:0000313" key="9">
    <source>
        <dbReference type="EMBL" id="GGI16245.1"/>
    </source>
</evidence>
<comment type="caution">
    <text evidence="9">The sequence shown here is derived from an EMBL/GenBank/DDBJ whole genome shotgun (WGS) entry which is preliminary data.</text>
</comment>
<dbReference type="Proteomes" id="UP000626244">
    <property type="component" value="Unassembled WGS sequence"/>
</dbReference>
<reference evidence="10" key="1">
    <citation type="journal article" date="2019" name="Int. J. Syst. Evol. Microbiol.">
        <title>The Global Catalogue of Microorganisms (GCM) 10K type strain sequencing project: providing services to taxonomists for standard genome sequencing and annotation.</title>
        <authorList>
            <consortium name="The Broad Institute Genomics Platform"/>
            <consortium name="The Broad Institute Genome Sequencing Center for Infectious Disease"/>
            <person name="Wu L."/>
            <person name="Ma J."/>
        </authorList>
    </citation>
    <scope>NUCLEOTIDE SEQUENCE [LARGE SCALE GENOMIC DNA]</scope>
    <source>
        <strain evidence="10">CGMCC 1.14993</strain>
    </source>
</reference>
<dbReference type="GO" id="GO:0003677">
    <property type="term" value="F:DNA binding"/>
    <property type="evidence" value="ECO:0007669"/>
    <property type="project" value="UniProtKB-KW"/>
</dbReference>
<organism evidence="9 10">
    <name type="scientific">Gottfriedia solisilvae</name>
    <dbReference type="NCBI Taxonomy" id="1516104"/>
    <lineage>
        <taxon>Bacteria</taxon>
        <taxon>Bacillati</taxon>
        <taxon>Bacillota</taxon>
        <taxon>Bacilli</taxon>
        <taxon>Bacillales</taxon>
        <taxon>Bacillaceae</taxon>
        <taxon>Gottfriedia</taxon>
    </lineage>
</organism>
<dbReference type="Pfam" id="PF04542">
    <property type="entry name" value="Sigma70_r2"/>
    <property type="match status" value="1"/>
</dbReference>
<evidence type="ECO:0000259" key="7">
    <source>
        <dbReference type="Pfam" id="PF04542"/>
    </source>
</evidence>
<dbReference type="InterPro" id="IPR013324">
    <property type="entry name" value="RNA_pol_sigma_r3/r4-like"/>
</dbReference>
<keyword evidence="4 6" id="KW-0238">DNA-binding</keyword>
<dbReference type="Gene3D" id="1.10.10.10">
    <property type="entry name" value="Winged helix-like DNA-binding domain superfamily/Winged helix DNA-binding domain"/>
    <property type="match status" value="1"/>
</dbReference>
<dbReference type="AlphaFoldDB" id="A0A8J3ANZ9"/>
<dbReference type="GO" id="GO:0006352">
    <property type="term" value="P:DNA-templated transcription initiation"/>
    <property type="evidence" value="ECO:0007669"/>
    <property type="project" value="InterPro"/>
</dbReference>
<protein>
    <recommendedName>
        <fullName evidence="6">RNA polymerase sigma factor</fullName>
    </recommendedName>
</protein>
<feature type="domain" description="RNA polymerase sigma-70 region 2" evidence="7">
    <location>
        <begin position="24"/>
        <end position="91"/>
    </location>
</feature>
<evidence type="ECO:0000256" key="1">
    <source>
        <dbReference type="ARBA" id="ARBA00010641"/>
    </source>
</evidence>
<dbReference type="InterPro" id="IPR007627">
    <property type="entry name" value="RNA_pol_sigma70_r2"/>
</dbReference>
<dbReference type="InterPro" id="IPR013325">
    <property type="entry name" value="RNA_pol_sigma_r2"/>
</dbReference>
<dbReference type="SUPFAM" id="SSF88946">
    <property type="entry name" value="Sigma2 domain of RNA polymerase sigma factors"/>
    <property type="match status" value="1"/>
</dbReference>
<dbReference type="SUPFAM" id="SSF88659">
    <property type="entry name" value="Sigma3 and sigma4 domains of RNA polymerase sigma factors"/>
    <property type="match status" value="1"/>
</dbReference>
<keyword evidence="5 6" id="KW-0804">Transcription</keyword>
<dbReference type="InterPro" id="IPR013249">
    <property type="entry name" value="RNA_pol_sigma70_r4_t2"/>
</dbReference>
<dbReference type="InterPro" id="IPR036388">
    <property type="entry name" value="WH-like_DNA-bd_sf"/>
</dbReference>
<sequence length="179" mass="21531">MDSFEELEVVKLAQEGNQEAFAELFQTYYSFLYKYVLKMTLDPQTAEDLVQDTMLKGFDHIQKYNGQSKFSTWLITIATRLYLDQQRRKKREWFWQKTETENLSRSLKWQLSYKGFEWGDVMEGFNKLKSEVRTAILLKHYYGYTNEEIAKMMNIREGTVKSRIHNGMKELRKELMQDE</sequence>
<keyword evidence="2 6" id="KW-0805">Transcription regulation</keyword>
<evidence type="ECO:0000256" key="4">
    <source>
        <dbReference type="ARBA" id="ARBA00023125"/>
    </source>
</evidence>
<dbReference type="PANTHER" id="PTHR43133:SF60">
    <property type="entry name" value="RNA POLYMERASE SIGMA FACTOR SIGV"/>
    <property type="match status" value="1"/>
</dbReference>
<comment type="similarity">
    <text evidence="1 6">Belongs to the sigma-70 factor family. ECF subfamily.</text>
</comment>
<evidence type="ECO:0000256" key="3">
    <source>
        <dbReference type="ARBA" id="ARBA00023082"/>
    </source>
</evidence>
<dbReference type="PROSITE" id="PS01063">
    <property type="entry name" value="SIGMA70_ECF"/>
    <property type="match status" value="1"/>
</dbReference>
<keyword evidence="3 6" id="KW-0731">Sigma factor</keyword>